<comment type="caution">
    <text evidence="3">The sequence shown here is derived from an EMBL/GenBank/DDBJ whole genome shotgun (WGS) entry which is preliminary data.</text>
</comment>
<feature type="compositionally biased region" description="Basic and acidic residues" evidence="2">
    <location>
        <begin position="122"/>
        <end position="142"/>
    </location>
</feature>
<feature type="coiled-coil region" evidence="1">
    <location>
        <begin position="237"/>
        <end position="264"/>
    </location>
</feature>
<evidence type="ECO:0000256" key="2">
    <source>
        <dbReference type="SAM" id="MobiDB-lite"/>
    </source>
</evidence>
<dbReference type="CDD" id="cd14686">
    <property type="entry name" value="bZIP"/>
    <property type="match status" value="1"/>
</dbReference>
<evidence type="ECO:0000313" key="4">
    <source>
        <dbReference type="Proteomes" id="UP001054252"/>
    </source>
</evidence>
<organism evidence="3 4">
    <name type="scientific">Rubroshorea leprosula</name>
    <dbReference type="NCBI Taxonomy" id="152421"/>
    <lineage>
        <taxon>Eukaryota</taxon>
        <taxon>Viridiplantae</taxon>
        <taxon>Streptophyta</taxon>
        <taxon>Embryophyta</taxon>
        <taxon>Tracheophyta</taxon>
        <taxon>Spermatophyta</taxon>
        <taxon>Magnoliopsida</taxon>
        <taxon>eudicotyledons</taxon>
        <taxon>Gunneridae</taxon>
        <taxon>Pentapetalae</taxon>
        <taxon>rosids</taxon>
        <taxon>malvids</taxon>
        <taxon>Malvales</taxon>
        <taxon>Dipterocarpaceae</taxon>
        <taxon>Rubroshorea</taxon>
    </lineage>
</organism>
<feature type="compositionally biased region" description="Polar residues" evidence="2">
    <location>
        <begin position="66"/>
        <end position="88"/>
    </location>
</feature>
<name>A0AAV5L3F8_9ROSI</name>
<proteinExistence type="predicted"/>
<feature type="region of interest" description="Disordered" evidence="2">
    <location>
        <begin position="66"/>
        <end position="142"/>
    </location>
</feature>
<protein>
    <recommendedName>
        <fullName evidence="5">BZIP domain-containing protein</fullName>
    </recommendedName>
</protein>
<evidence type="ECO:0000256" key="1">
    <source>
        <dbReference type="SAM" id="Coils"/>
    </source>
</evidence>
<sequence length="332" mass="37718">MESPRNPNLCEGGGDGISFPEDQFPTISQQNFPIQDMTTAAQIESMMVESVYSDQFLQEDLSWRNNSTNVSSEQNPPVINQTAAGSTKQIRQQQSGQRQPADRSFAISSSENATPDPRARKRETDRRYRVRTKEDKEQMKSTLDKLEAENEYLRKEIILGNQKFDELKKKYEKQHKKRKQIEAENESLKEEKVLVKKRFEKWRKKCEKQLAENIGGLKDEIIESLKEDIVLANGSSSRTQSHELGQVRSELENLKKELASLKTYGHRQTGAGSSNNLNGGTLNMHPSYPAFPSVASSPATRPPASPLLCKEYNDYIQELQSDDEVEGIYIVT</sequence>
<evidence type="ECO:0000313" key="3">
    <source>
        <dbReference type="EMBL" id="GKV31481.1"/>
    </source>
</evidence>
<gene>
    <name evidence="3" type="ORF">SLEP1_g40166</name>
</gene>
<dbReference type="Proteomes" id="UP001054252">
    <property type="component" value="Unassembled WGS sequence"/>
</dbReference>
<evidence type="ECO:0008006" key="5">
    <source>
        <dbReference type="Google" id="ProtNLM"/>
    </source>
</evidence>
<dbReference type="AlphaFoldDB" id="A0AAV5L3F8"/>
<dbReference type="EMBL" id="BPVZ01000091">
    <property type="protein sequence ID" value="GKV31481.1"/>
    <property type="molecule type" value="Genomic_DNA"/>
</dbReference>
<feature type="region of interest" description="Disordered" evidence="2">
    <location>
        <begin position="1"/>
        <end position="22"/>
    </location>
</feature>
<feature type="compositionally biased region" description="Low complexity" evidence="2">
    <location>
        <begin position="89"/>
        <end position="99"/>
    </location>
</feature>
<accession>A0AAV5L3F8</accession>
<reference evidence="3 4" key="1">
    <citation type="journal article" date="2021" name="Commun. Biol.">
        <title>The genome of Shorea leprosula (Dipterocarpaceae) highlights the ecological relevance of drought in aseasonal tropical rainforests.</title>
        <authorList>
            <person name="Ng K.K.S."/>
            <person name="Kobayashi M.J."/>
            <person name="Fawcett J.A."/>
            <person name="Hatakeyama M."/>
            <person name="Paape T."/>
            <person name="Ng C.H."/>
            <person name="Ang C.C."/>
            <person name="Tnah L.H."/>
            <person name="Lee C.T."/>
            <person name="Nishiyama T."/>
            <person name="Sese J."/>
            <person name="O'Brien M.J."/>
            <person name="Copetti D."/>
            <person name="Mohd Noor M.I."/>
            <person name="Ong R.C."/>
            <person name="Putra M."/>
            <person name="Sireger I.Z."/>
            <person name="Indrioko S."/>
            <person name="Kosugi Y."/>
            <person name="Izuno A."/>
            <person name="Isagi Y."/>
            <person name="Lee S.L."/>
            <person name="Shimizu K.K."/>
        </authorList>
    </citation>
    <scope>NUCLEOTIDE SEQUENCE [LARGE SCALE GENOMIC DNA]</scope>
    <source>
        <strain evidence="3">214</strain>
    </source>
</reference>
<keyword evidence="1" id="KW-0175">Coiled coil</keyword>
<keyword evidence="4" id="KW-1185">Reference proteome</keyword>